<gene>
    <name evidence="2" type="ORF">SAMN04488018_101400</name>
</gene>
<dbReference type="InterPro" id="IPR051910">
    <property type="entry name" value="ComF/GntX_DNA_util-trans"/>
</dbReference>
<dbReference type="GeneID" id="82255629"/>
<proteinExistence type="inferred from homology"/>
<dbReference type="InterPro" id="IPR000836">
    <property type="entry name" value="PRTase_dom"/>
</dbReference>
<name>A0A1H6RBD5_9FLAO</name>
<protein>
    <submittedName>
        <fullName evidence="2">ComF family protein</fullName>
    </submittedName>
</protein>
<evidence type="ECO:0000313" key="3">
    <source>
        <dbReference type="Proteomes" id="UP000183077"/>
    </source>
</evidence>
<dbReference type="PANTHER" id="PTHR47505">
    <property type="entry name" value="DNA UTILIZATION PROTEIN YHGH"/>
    <property type="match status" value="1"/>
</dbReference>
<dbReference type="SUPFAM" id="SSF53271">
    <property type="entry name" value="PRTase-like"/>
    <property type="match status" value="1"/>
</dbReference>
<organism evidence="2 3">
    <name type="scientific">Myroides marinus</name>
    <dbReference type="NCBI Taxonomy" id="703342"/>
    <lineage>
        <taxon>Bacteria</taxon>
        <taxon>Pseudomonadati</taxon>
        <taxon>Bacteroidota</taxon>
        <taxon>Flavobacteriia</taxon>
        <taxon>Flavobacteriales</taxon>
        <taxon>Flavobacteriaceae</taxon>
        <taxon>Myroides</taxon>
    </lineage>
</organism>
<dbReference type="PANTHER" id="PTHR47505:SF1">
    <property type="entry name" value="DNA UTILIZATION PROTEIN YHGH"/>
    <property type="match status" value="1"/>
</dbReference>
<dbReference type="Proteomes" id="UP000183077">
    <property type="component" value="Unassembled WGS sequence"/>
</dbReference>
<dbReference type="InterPro" id="IPR029057">
    <property type="entry name" value="PRTase-like"/>
</dbReference>
<evidence type="ECO:0000256" key="1">
    <source>
        <dbReference type="ARBA" id="ARBA00008007"/>
    </source>
</evidence>
<reference evidence="2 3" key="1">
    <citation type="submission" date="2016-10" db="EMBL/GenBank/DDBJ databases">
        <authorList>
            <person name="de Groot N.N."/>
        </authorList>
    </citation>
    <scope>NUCLEOTIDE SEQUENCE [LARGE SCALE GENOMIC DNA]</scope>
    <source>
        <strain evidence="2 3">DSM 23048</strain>
    </source>
</reference>
<comment type="similarity">
    <text evidence="1">Belongs to the ComF/GntX family.</text>
</comment>
<sequence>MIKDILNVLFPKNCLGCSNLLLQSEEILCLLCRDELPFSQEHLTVDNASMHKFYGKVPIEHASSLLLYSKGGMIQQLIHNLKYKNHPEVSFFLGNIYAHLLSHTNLLTDITAIIPVPLHKNKKKTRGYNQVDGFAKAISTHYNIEINNTLLIKTIKTSSQTTKNRFQRKGSKKEVFEVDQTQLTTEDNHFLLLDDILTTGNTLESCCKKLLQIPNTKITILCLARSI</sequence>
<dbReference type="EMBL" id="FNYS01000001">
    <property type="protein sequence ID" value="SEI53063.1"/>
    <property type="molecule type" value="Genomic_DNA"/>
</dbReference>
<accession>A0A1H6RBD5</accession>
<dbReference type="CDD" id="cd06223">
    <property type="entry name" value="PRTases_typeI"/>
    <property type="match status" value="1"/>
</dbReference>
<evidence type="ECO:0000313" key="2">
    <source>
        <dbReference type="EMBL" id="SEI53063.1"/>
    </source>
</evidence>
<dbReference type="Gene3D" id="3.40.50.2020">
    <property type="match status" value="1"/>
</dbReference>
<dbReference type="AlphaFoldDB" id="A0A1H6RBD5"/>
<dbReference type="RefSeq" id="WP_244154461.1">
    <property type="nucleotide sequence ID" value="NZ_FNYS01000001.1"/>
</dbReference>